<organism evidence="1 2">
    <name type="scientific">Vermiconidia calcicola</name>
    <dbReference type="NCBI Taxonomy" id="1690605"/>
    <lineage>
        <taxon>Eukaryota</taxon>
        <taxon>Fungi</taxon>
        <taxon>Dikarya</taxon>
        <taxon>Ascomycota</taxon>
        <taxon>Pezizomycotina</taxon>
        <taxon>Dothideomycetes</taxon>
        <taxon>Dothideomycetidae</taxon>
        <taxon>Mycosphaerellales</taxon>
        <taxon>Extremaceae</taxon>
        <taxon>Vermiconidia</taxon>
    </lineage>
</organism>
<dbReference type="Proteomes" id="UP001281147">
    <property type="component" value="Unassembled WGS sequence"/>
</dbReference>
<evidence type="ECO:0000313" key="2">
    <source>
        <dbReference type="Proteomes" id="UP001281147"/>
    </source>
</evidence>
<sequence>MAKANITVIGSMNVDHFMITDRLPDRGECFIANSYRKALGGKGGNVAIAIHRGCHRRPTDGSDTAAGFYGDELDISVRLIGAVGNDDAGSLYKKTLEDNGLDTSGVRMVDGVPTGTCFAIIEEDSRDNRLLGVLGANLTFSADSFARVEDLGTGVPPDLVVAQLEINMEAIEQMLVTAGKAEIDVLMNPSPANHILLELYRFITHFVVNETEAAIYSGLDVGEVQESNWHDIAKAFLAEGVKNVVITLGAAGAFYANERSSGHVPAFTVIPKDVTGAGDTFTGAYASEYVRQKRMQEDWDIEKAVIRACKASALTVCTLGAQEGIPWANEIDGFTVNSDAITTVEAGMSIQEGLTV</sequence>
<gene>
    <name evidence="1" type="ORF">LTR37_017755</name>
</gene>
<accession>A0ACC3MKJ4</accession>
<comment type="caution">
    <text evidence="1">The sequence shown here is derived from an EMBL/GenBank/DDBJ whole genome shotgun (WGS) entry which is preliminary data.</text>
</comment>
<dbReference type="EMBL" id="JAUTXU010000235">
    <property type="protein sequence ID" value="KAK3696849.1"/>
    <property type="molecule type" value="Genomic_DNA"/>
</dbReference>
<reference evidence="1" key="1">
    <citation type="submission" date="2023-07" db="EMBL/GenBank/DDBJ databases">
        <title>Black Yeasts Isolated from many extreme environments.</title>
        <authorList>
            <person name="Coleine C."/>
            <person name="Stajich J.E."/>
            <person name="Selbmann L."/>
        </authorList>
    </citation>
    <scope>NUCLEOTIDE SEQUENCE</scope>
    <source>
        <strain evidence="1">CCFEE 5714</strain>
    </source>
</reference>
<evidence type="ECO:0000313" key="1">
    <source>
        <dbReference type="EMBL" id="KAK3696849.1"/>
    </source>
</evidence>
<protein>
    <submittedName>
        <fullName evidence="1">Uncharacterized protein</fullName>
    </submittedName>
</protein>
<name>A0ACC3MKJ4_9PEZI</name>
<proteinExistence type="predicted"/>
<keyword evidence="2" id="KW-1185">Reference proteome</keyword>